<accession>A0A8H7S5Z0</accession>
<gene>
    <name evidence="1" type="ORF">INT45_007027</name>
</gene>
<protein>
    <submittedName>
        <fullName evidence="1">Uncharacterized protein</fullName>
    </submittedName>
</protein>
<dbReference type="OrthoDB" id="10390854at2759"/>
<sequence>MATTIAVFNLSKNNIKNMLFSLALYHSVKTINITNCGEVSFNKAKRLINEVVIFGHDIELLESQKPNVEVAKS</sequence>
<evidence type="ECO:0000313" key="2">
    <source>
        <dbReference type="Proteomes" id="UP000646827"/>
    </source>
</evidence>
<name>A0A8H7S5Z0_9FUNG</name>
<proteinExistence type="predicted"/>
<dbReference type="AlphaFoldDB" id="A0A8H7S5Z0"/>
<reference evidence="1 2" key="1">
    <citation type="submission" date="2020-12" db="EMBL/GenBank/DDBJ databases">
        <title>Metabolic potential, ecology and presence of endohyphal bacteria is reflected in genomic diversity of Mucoromycotina.</title>
        <authorList>
            <person name="Muszewska A."/>
            <person name="Okrasinska A."/>
            <person name="Steczkiewicz K."/>
            <person name="Drgas O."/>
            <person name="Orlowska M."/>
            <person name="Perlinska-Lenart U."/>
            <person name="Aleksandrzak-Piekarczyk T."/>
            <person name="Szatraj K."/>
            <person name="Zielenkiewicz U."/>
            <person name="Pilsyk S."/>
            <person name="Malc E."/>
            <person name="Mieczkowski P."/>
            <person name="Kruszewska J.S."/>
            <person name="Biernat P."/>
            <person name="Pawlowska J."/>
        </authorList>
    </citation>
    <scope>NUCLEOTIDE SEQUENCE [LARGE SCALE GENOMIC DNA]</scope>
    <source>
        <strain evidence="1 2">CBS 142.35</strain>
    </source>
</reference>
<dbReference type="Proteomes" id="UP000646827">
    <property type="component" value="Unassembled WGS sequence"/>
</dbReference>
<keyword evidence="2" id="KW-1185">Reference proteome</keyword>
<organism evidence="1 2">
    <name type="scientific">Circinella minor</name>
    <dbReference type="NCBI Taxonomy" id="1195481"/>
    <lineage>
        <taxon>Eukaryota</taxon>
        <taxon>Fungi</taxon>
        <taxon>Fungi incertae sedis</taxon>
        <taxon>Mucoromycota</taxon>
        <taxon>Mucoromycotina</taxon>
        <taxon>Mucoromycetes</taxon>
        <taxon>Mucorales</taxon>
        <taxon>Lichtheimiaceae</taxon>
        <taxon>Circinella</taxon>
    </lineage>
</organism>
<dbReference type="EMBL" id="JAEPRB010000064">
    <property type="protein sequence ID" value="KAG2223301.1"/>
    <property type="molecule type" value="Genomic_DNA"/>
</dbReference>
<comment type="caution">
    <text evidence="1">The sequence shown here is derived from an EMBL/GenBank/DDBJ whole genome shotgun (WGS) entry which is preliminary data.</text>
</comment>
<evidence type="ECO:0000313" key="1">
    <source>
        <dbReference type="EMBL" id="KAG2223301.1"/>
    </source>
</evidence>